<dbReference type="GO" id="GO:0044283">
    <property type="term" value="P:small molecule biosynthetic process"/>
    <property type="evidence" value="ECO:0007669"/>
    <property type="project" value="UniProtKB-ARBA"/>
</dbReference>
<dbReference type="Pfam" id="PF14226">
    <property type="entry name" value="DIOX_N"/>
    <property type="match status" value="1"/>
</dbReference>
<dbReference type="InterPro" id="IPR044861">
    <property type="entry name" value="IPNS-like_FE2OG_OXY"/>
</dbReference>
<gene>
    <name evidence="3" type="ORF">B2J93_1073</name>
</gene>
<keyword evidence="4" id="KW-1185">Reference proteome</keyword>
<dbReference type="InParanoid" id="A0A218YYF7"/>
<accession>A0A218YYF7</accession>
<dbReference type="AlphaFoldDB" id="A0A218YYF7"/>
<dbReference type="PROSITE" id="PS51471">
    <property type="entry name" value="FE2OG_OXY"/>
    <property type="match status" value="1"/>
</dbReference>
<dbReference type="SUPFAM" id="SSF51197">
    <property type="entry name" value="Clavaminate synthase-like"/>
    <property type="match status" value="1"/>
</dbReference>
<dbReference type="STRING" id="503106.A0A218YYF7"/>
<dbReference type="EMBL" id="MZNU01000313">
    <property type="protein sequence ID" value="OWP00688.1"/>
    <property type="molecule type" value="Genomic_DNA"/>
</dbReference>
<name>A0A218YYF7_9HELO</name>
<dbReference type="Gene3D" id="3.40.50.1820">
    <property type="entry name" value="alpha/beta hydrolase"/>
    <property type="match status" value="1"/>
</dbReference>
<dbReference type="Pfam" id="PF12697">
    <property type="entry name" value="Abhydrolase_6"/>
    <property type="match status" value="1"/>
</dbReference>
<comment type="caution">
    <text evidence="3">The sequence shown here is derived from an EMBL/GenBank/DDBJ whole genome shotgun (WGS) entry which is preliminary data.</text>
</comment>
<dbReference type="InterPro" id="IPR000073">
    <property type="entry name" value="AB_hydrolase_1"/>
</dbReference>
<proteinExistence type="inferred from homology"/>
<dbReference type="InterPro" id="IPR026992">
    <property type="entry name" value="DIOX_N"/>
</dbReference>
<dbReference type="InterPro" id="IPR005123">
    <property type="entry name" value="Oxoglu/Fe-dep_dioxygenase_dom"/>
</dbReference>
<dbReference type="InterPro" id="IPR029058">
    <property type="entry name" value="AB_hydrolase_fold"/>
</dbReference>
<dbReference type="Proteomes" id="UP000242519">
    <property type="component" value="Unassembled WGS sequence"/>
</dbReference>
<feature type="domain" description="Fe2OG dioxygenase" evidence="2">
    <location>
        <begin position="486"/>
        <end position="597"/>
    </location>
</feature>
<protein>
    <recommendedName>
        <fullName evidence="2">Fe2OG dioxygenase domain-containing protein</fullName>
    </recommendedName>
</protein>
<dbReference type="InterPro" id="IPR050231">
    <property type="entry name" value="Iron_ascorbate_oxido_reductase"/>
</dbReference>
<dbReference type="PANTHER" id="PTHR47990">
    <property type="entry name" value="2-OXOGLUTARATE (2OG) AND FE(II)-DEPENDENT OXYGENASE SUPERFAMILY PROTEIN-RELATED"/>
    <property type="match status" value="1"/>
</dbReference>
<evidence type="ECO:0000256" key="1">
    <source>
        <dbReference type="ARBA" id="ARBA00008056"/>
    </source>
</evidence>
<evidence type="ECO:0000313" key="3">
    <source>
        <dbReference type="EMBL" id="OWP00688.1"/>
    </source>
</evidence>
<dbReference type="Pfam" id="PF03171">
    <property type="entry name" value="2OG-FeII_Oxy"/>
    <property type="match status" value="1"/>
</dbReference>
<sequence length="677" mass="74096">MSNSSRNAEASTIEHEQNGFKVSGAFKPGKPELSGAKPLIVLIHGAGTNAAYFDNPFHSIPAVYNSRGLDVLNINRAGYGGNPIPDTKKPILDSIPVYASLIKKAYEAFSNGEYGIILIGHSLGGCVSLALAAFHDELPILGVSAFGAIPTKDHPAMLIPILKADPQNPRFVIAPTPESTAAFMGPPDVVDKAVLEHPSMLTIFESGPKSELLEWFDDAWYDRFVNEVAPGIRVPLQYLSAEYELGWRSIEAGQPIFDRAASLFTNAPRKDARLLPGGGHDFEFGKNAWSLQAARDSFVDSLVAPRPAISDPAAFSKIPLLDFALSKDALTKPSFLEELRRAIVNVGFFYIQNTTVSPATEAALIRKGIELLELPLEEKLKIEMANSKHFLGYARLGNEITALKPDYREQFDFATEAPAPGPDEPVWKNLRGPNQWPEESVVPGFRATVESYMSEIDTFSRHLSTLVAEALDLPADAFDQFFETPAHNKLKLVKYPAPTSDAESQGVGSHKDGSFLTFLLQATKHAGLEIQNKNGDWIQAKPIPGTLVINIGRSLQALTGGVCTATTHRVNLSPENFVGEDGKSLGPRYSFPVFQGVRTDMDKDAIDLVIPQHIKDLVMDEKVRTDAEATFDKMFGDSTREAIFISRVTSHQDVGARWYPDILEKALKAQRDFVARG</sequence>
<dbReference type="SUPFAM" id="SSF53474">
    <property type="entry name" value="alpha/beta-Hydrolases"/>
    <property type="match status" value="1"/>
</dbReference>
<organism evidence="3 4">
    <name type="scientific">Diplocarpon coronariae</name>
    <dbReference type="NCBI Taxonomy" id="2795749"/>
    <lineage>
        <taxon>Eukaryota</taxon>
        <taxon>Fungi</taxon>
        <taxon>Dikarya</taxon>
        <taxon>Ascomycota</taxon>
        <taxon>Pezizomycotina</taxon>
        <taxon>Leotiomycetes</taxon>
        <taxon>Helotiales</taxon>
        <taxon>Drepanopezizaceae</taxon>
        <taxon>Diplocarpon</taxon>
    </lineage>
</organism>
<dbReference type="OrthoDB" id="627829at2759"/>
<reference evidence="3 4" key="1">
    <citation type="submission" date="2017-04" db="EMBL/GenBank/DDBJ databases">
        <title>Draft genome sequence of Marssonina coronaria NL1: causal agent of apple blotch.</title>
        <authorList>
            <person name="Cheng Q."/>
        </authorList>
    </citation>
    <scope>NUCLEOTIDE SEQUENCE [LARGE SCALE GENOMIC DNA]</scope>
    <source>
        <strain evidence="3 4">NL1</strain>
    </source>
</reference>
<evidence type="ECO:0000313" key="4">
    <source>
        <dbReference type="Proteomes" id="UP000242519"/>
    </source>
</evidence>
<dbReference type="Gene3D" id="2.60.120.330">
    <property type="entry name" value="B-lactam Antibiotic, Isopenicillin N Synthase, Chain"/>
    <property type="match status" value="1"/>
</dbReference>
<evidence type="ECO:0000259" key="2">
    <source>
        <dbReference type="PROSITE" id="PS51471"/>
    </source>
</evidence>
<comment type="similarity">
    <text evidence="1">Belongs to the iron/ascorbate-dependent oxidoreductase family.</text>
</comment>
<dbReference type="InterPro" id="IPR027443">
    <property type="entry name" value="IPNS-like_sf"/>
</dbReference>